<dbReference type="OrthoDB" id="2323107at2759"/>
<keyword evidence="3" id="KW-1185">Reference proteome</keyword>
<organism evidence="2 3">
    <name type="scientific">Paraglomus occultum</name>
    <dbReference type="NCBI Taxonomy" id="144539"/>
    <lineage>
        <taxon>Eukaryota</taxon>
        <taxon>Fungi</taxon>
        <taxon>Fungi incertae sedis</taxon>
        <taxon>Mucoromycota</taxon>
        <taxon>Glomeromycotina</taxon>
        <taxon>Glomeromycetes</taxon>
        <taxon>Paraglomerales</taxon>
        <taxon>Paraglomeraceae</taxon>
        <taxon>Paraglomus</taxon>
    </lineage>
</organism>
<feature type="non-terminal residue" evidence="2">
    <location>
        <position position="365"/>
    </location>
</feature>
<evidence type="ECO:0000313" key="3">
    <source>
        <dbReference type="Proteomes" id="UP000789572"/>
    </source>
</evidence>
<dbReference type="GO" id="GO:0015074">
    <property type="term" value="P:DNA integration"/>
    <property type="evidence" value="ECO:0007669"/>
    <property type="project" value="InterPro"/>
</dbReference>
<reference evidence="2" key="1">
    <citation type="submission" date="2021-06" db="EMBL/GenBank/DDBJ databases">
        <authorList>
            <person name="Kallberg Y."/>
            <person name="Tangrot J."/>
            <person name="Rosling A."/>
        </authorList>
    </citation>
    <scope>NUCLEOTIDE SEQUENCE</scope>
    <source>
        <strain evidence="2">IA702</strain>
    </source>
</reference>
<dbReference type="GO" id="GO:0003676">
    <property type="term" value="F:nucleic acid binding"/>
    <property type="evidence" value="ECO:0007669"/>
    <property type="project" value="InterPro"/>
</dbReference>
<accession>A0A9N9H8E7</accession>
<dbReference type="PANTHER" id="PTHR46791">
    <property type="entry name" value="EXPRESSED PROTEIN"/>
    <property type="match status" value="1"/>
</dbReference>
<dbReference type="InterPro" id="IPR012337">
    <property type="entry name" value="RNaseH-like_sf"/>
</dbReference>
<gene>
    <name evidence="2" type="ORF">POCULU_LOCUS10223</name>
</gene>
<dbReference type="EMBL" id="CAJVPJ010004872">
    <property type="protein sequence ID" value="CAG8656372.1"/>
    <property type="molecule type" value="Genomic_DNA"/>
</dbReference>
<dbReference type="AlphaFoldDB" id="A0A9N9H8E7"/>
<dbReference type="Gene3D" id="3.30.420.10">
    <property type="entry name" value="Ribonuclease H-like superfamily/Ribonuclease H"/>
    <property type="match status" value="1"/>
</dbReference>
<name>A0A9N9H8E7_9GLOM</name>
<protein>
    <submittedName>
        <fullName evidence="2">7417_t:CDS:1</fullName>
    </submittedName>
</protein>
<evidence type="ECO:0000313" key="2">
    <source>
        <dbReference type="EMBL" id="CAG8656372.1"/>
    </source>
</evidence>
<proteinExistence type="predicted"/>
<dbReference type="PROSITE" id="PS50994">
    <property type="entry name" value="INTEGRASE"/>
    <property type="match status" value="1"/>
</dbReference>
<dbReference type="PANTHER" id="PTHR46791:SF4">
    <property type="match status" value="1"/>
</dbReference>
<sequence>MDIKSQLENKIIGLKDMEPFSTPDLVIKLPSGGRALREQGFNWNSIASLIGVSVSTLGRRRKELQIPDDYPYTTITDEELDEIQSVRVHRARVRESLHRVDPNGVIQRWQSLIPRRQYHVSGPNALWHLDGNHKLIRYKFVIHGCIDGYSRLITYLACSTNNKAATVLRYFLDACNKWHNGPLRTRSDRGGENVEVARHMLQTRGTDRGSHIYGPSVHNQRIERLWKDLNRVVGRLYLLIFRHLEENYAFNVENERNLYCLHYTYQPHINRTLNAFTEGWNEHGIRTESGRSPRQILSEGMIRNNWRHYRDIVDDTFQNDDSYGIDLDGPVPNNNVRDTVVNVLPVSLILNESQYSQLAEAVNAN</sequence>
<dbReference type="GO" id="GO:0005634">
    <property type="term" value="C:nucleus"/>
    <property type="evidence" value="ECO:0007669"/>
    <property type="project" value="UniProtKB-ARBA"/>
</dbReference>
<dbReference type="InterPro" id="IPR058913">
    <property type="entry name" value="Integrase_dom_put"/>
</dbReference>
<feature type="domain" description="Integrase catalytic" evidence="1">
    <location>
        <begin position="119"/>
        <end position="301"/>
    </location>
</feature>
<dbReference type="InterPro" id="IPR001584">
    <property type="entry name" value="Integrase_cat-core"/>
</dbReference>
<evidence type="ECO:0000259" key="1">
    <source>
        <dbReference type="PROSITE" id="PS50994"/>
    </source>
</evidence>
<comment type="caution">
    <text evidence="2">The sequence shown here is derived from an EMBL/GenBank/DDBJ whole genome shotgun (WGS) entry which is preliminary data.</text>
</comment>
<dbReference type="Pfam" id="PF24764">
    <property type="entry name" value="rva_4"/>
    <property type="match status" value="1"/>
</dbReference>
<dbReference type="InterPro" id="IPR036397">
    <property type="entry name" value="RNaseH_sf"/>
</dbReference>
<dbReference type="SUPFAM" id="SSF53098">
    <property type="entry name" value="Ribonuclease H-like"/>
    <property type="match status" value="1"/>
</dbReference>
<dbReference type="Proteomes" id="UP000789572">
    <property type="component" value="Unassembled WGS sequence"/>
</dbReference>